<comment type="caution">
    <text evidence="2">The sequence shown here is derived from an EMBL/GenBank/DDBJ whole genome shotgun (WGS) entry which is preliminary data.</text>
</comment>
<evidence type="ECO:0000259" key="1">
    <source>
        <dbReference type="Pfam" id="PF07179"/>
    </source>
</evidence>
<reference evidence="2 3" key="1">
    <citation type="submission" date="2024-02" db="EMBL/GenBank/DDBJ databases">
        <authorList>
            <person name="Saticioglu I.B."/>
        </authorList>
    </citation>
    <scope>NUCLEOTIDE SEQUENCE [LARGE SCALE GENOMIC DNA]</scope>
    <source>
        <strain evidence="2 3">Mu-80</strain>
    </source>
</reference>
<accession>A0ABU8LFS6</accession>
<dbReference type="EMBL" id="JBBDGM010000033">
    <property type="protein sequence ID" value="MEJ1090053.1"/>
    <property type="molecule type" value="Genomic_DNA"/>
</dbReference>
<dbReference type="RefSeq" id="WP_337333693.1">
    <property type="nucleotide sequence ID" value="NZ_JBBDGM010000033.1"/>
</dbReference>
<feature type="domain" description="SseB protein N-terminal" evidence="1">
    <location>
        <begin position="118"/>
        <end position="197"/>
    </location>
</feature>
<sequence>MTTTYEHTVLTALQALESASANGVFPAALSSSLRRQLEEELRAVRDGRLQPRSLATALSHQMFDSGHVDDGFSKALDGMLAAEGSAQGEPTLLPRVTVRQMQEAGVRTMKTGAPLLGNYGLLVPAVNSQDGTRLLTIEVDGSRTLPAFSSRELFDEWASNAVDAGVSAALVPAGSAGQLAPGLDIVINPLNERLVLTNEHTIPAGAVSFGRPSQIDPRVLTAVRTASVSAGIAQVSLAQVVSGGRSLLTAVPMGDAASVSAFAAALGETLPSGVGLDILPGDTQLGAAIAAEIAPVFERDS</sequence>
<keyword evidence="3" id="KW-1185">Reference proteome</keyword>
<protein>
    <submittedName>
        <fullName evidence="2">SseB family protein</fullName>
    </submittedName>
</protein>
<dbReference type="Pfam" id="PF07179">
    <property type="entry name" value="SseB"/>
    <property type="match status" value="1"/>
</dbReference>
<organism evidence="2 3">
    <name type="scientific">Microbacterium bandirmense</name>
    <dbReference type="NCBI Taxonomy" id="3122050"/>
    <lineage>
        <taxon>Bacteria</taxon>
        <taxon>Bacillati</taxon>
        <taxon>Actinomycetota</taxon>
        <taxon>Actinomycetes</taxon>
        <taxon>Micrococcales</taxon>
        <taxon>Microbacteriaceae</taxon>
        <taxon>Microbacterium</taxon>
    </lineage>
</organism>
<dbReference type="Proteomes" id="UP001371224">
    <property type="component" value="Unassembled WGS sequence"/>
</dbReference>
<gene>
    <name evidence="2" type="ORF">WDU99_17205</name>
</gene>
<proteinExistence type="predicted"/>
<dbReference type="InterPro" id="IPR009839">
    <property type="entry name" value="SseB_N"/>
</dbReference>
<evidence type="ECO:0000313" key="3">
    <source>
        <dbReference type="Proteomes" id="UP001371224"/>
    </source>
</evidence>
<evidence type="ECO:0000313" key="2">
    <source>
        <dbReference type="EMBL" id="MEJ1090053.1"/>
    </source>
</evidence>
<name>A0ABU8LFS6_9MICO</name>